<reference evidence="2" key="1">
    <citation type="journal article" date="2020" name="Nature">
        <title>Giant virus diversity and host interactions through global metagenomics.</title>
        <authorList>
            <person name="Schulz F."/>
            <person name="Roux S."/>
            <person name="Paez-Espino D."/>
            <person name="Jungbluth S."/>
            <person name="Walsh D.A."/>
            <person name="Denef V.J."/>
            <person name="McMahon K.D."/>
            <person name="Konstantinidis K.T."/>
            <person name="Eloe-Fadrosh E.A."/>
            <person name="Kyrpides N.C."/>
            <person name="Woyke T."/>
        </authorList>
    </citation>
    <scope>NUCLEOTIDE SEQUENCE</scope>
    <source>
        <strain evidence="2">GVMAG-M-3300023184-50</strain>
    </source>
</reference>
<accession>A0A6C0I7N2</accession>
<evidence type="ECO:0000313" key="2">
    <source>
        <dbReference type="EMBL" id="QHT88377.1"/>
    </source>
</evidence>
<evidence type="ECO:0008006" key="3">
    <source>
        <dbReference type="Google" id="ProtNLM"/>
    </source>
</evidence>
<feature type="transmembrane region" description="Helical" evidence="1">
    <location>
        <begin position="20"/>
        <end position="48"/>
    </location>
</feature>
<feature type="transmembrane region" description="Helical" evidence="1">
    <location>
        <begin position="95"/>
        <end position="113"/>
    </location>
</feature>
<dbReference type="EMBL" id="MN740115">
    <property type="protein sequence ID" value="QHT88377.1"/>
    <property type="molecule type" value="Genomic_DNA"/>
</dbReference>
<proteinExistence type="predicted"/>
<dbReference type="AlphaFoldDB" id="A0A6C0I7N2"/>
<keyword evidence="1" id="KW-1133">Transmembrane helix</keyword>
<name>A0A6C0I7N2_9ZZZZ</name>
<protein>
    <recommendedName>
        <fullName evidence="3">DUF2784 family protein</fullName>
    </recommendedName>
</protein>
<evidence type="ECO:0000256" key="1">
    <source>
        <dbReference type="SAM" id="Phobius"/>
    </source>
</evidence>
<keyword evidence="1" id="KW-0472">Membrane</keyword>
<keyword evidence="1" id="KW-0812">Transmembrane</keyword>
<organism evidence="2">
    <name type="scientific">viral metagenome</name>
    <dbReference type="NCBI Taxonomy" id="1070528"/>
    <lineage>
        <taxon>unclassified sequences</taxon>
        <taxon>metagenomes</taxon>
        <taxon>organismal metagenomes</taxon>
    </lineage>
</organism>
<sequence length="114" mass="13320">MERFVLAIEPNRKKAGYLLYRAHIVFVILLLLLVFVGPIRPYILIFYIPFFYLHVHNRGCPITKTERRLHGEDITILDPVLAMMGFPATNSIRNTFQILISTLFMLLLVFILFP</sequence>